<proteinExistence type="predicted"/>
<name>A0ABQ9XI81_9EUKA</name>
<keyword evidence="3" id="KW-1185">Reference proteome</keyword>
<evidence type="ECO:0000256" key="1">
    <source>
        <dbReference type="SAM" id="MobiDB-lite"/>
    </source>
</evidence>
<evidence type="ECO:0000313" key="2">
    <source>
        <dbReference type="EMBL" id="KAK2950910.1"/>
    </source>
</evidence>
<accession>A0ABQ9XI81</accession>
<evidence type="ECO:0000313" key="3">
    <source>
        <dbReference type="Proteomes" id="UP001281761"/>
    </source>
</evidence>
<sequence length="349" mass="39152">MELRETLSDVEMRGRAARREKRKERQCDAQVLKSTSPEICDMPPILPTKRAHSGEDPISDVLFDGHVPSATKVSKEQTHTIATSLPQLLPLHPLSSLYIPRTGQLSMTMFTYPRPKHSIEATPVPQIPQATQSVINTGLSGQNPQSSSNPSLSTHVSPIRPPSHHPITQNRKALFGTIISEIIYTPPQRHMKPVKTGCKIPIVASSGSDSMSDEKMPDQLPRAPGLEVLSNLRSFNTEIHEGLTITANSLFGTLHPRLAEEFDVWINHEESLSDKITVDRFQTFWRHYREDSKAVALCDCALTLGAIVASEIECERYFSHIKRTFTPSRRKMLPDQILYELASHLKTRE</sequence>
<dbReference type="EMBL" id="JARBJD010000127">
    <property type="protein sequence ID" value="KAK2950910.1"/>
    <property type="molecule type" value="Genomic_DNA"/>
</dbReference>
<protein>
    <recommendedName>
        <fullName evidence="4">HAT C-terminal dimerisation domain-containing protein</fullName>
    </recommendedName>
</protein>
<comment type="caution">
    <text evidence="2">The sequence shown here is derived from an EMBL/GenBank/DDBJ whole genome shotgun (WGS) entry which is preliminary data.</text>
</comment>
<feature type="region of interest" description="Disordered" evidence="1">
    <location>
        <begin position="136"/>
        <end position="168"/>
    </location>
</feature>
<feature type="compositionally biased region" description="Basic residues" evidence="1">
    <location>
        <begin position="15"/>
        <end position="24"/>
    </location>
</feature>
<feature type="region of interest" description="Disordered" evidence="1">
    <location>
        <begin position="1"/>
        <end position="25"/>
    </location>
</feature>
<feature type="compositionally biased region" description="Basic and acidic residues" evidence="1">
    <location>
        <begin position="1"/>
        <end position="14"/>
    </location>
</feature>
<reference evidence="2 3" key="1">
    <citation type="journal article" date="2022" name="bioRxiv">
        <title>Genomics of Preaxostyla Flagellates Illuminates Evolutionary Transitions and the Path Towards Mitochondrial Loss.</title>
        <authorList>
            <person name="Novak L.V.F."/>
            <person name="Treitli S.C."/>
            <person name="Pyrih J."/>
            <person name="Halakuc P."/>
            <person name="Pipaliya S.V."/>
            <person name="Vacek V."/>
            <person name="Brzon O."/>
            <person name="Soukal P."/>
            <person name="Eme L."/>
            <person name="Dacks J.B."/>
            <person name="Karnkowska A."/>
            <person name="Elias M."/>
            <person name="Hampl V."/>
        </authorList>
    </citation>
    <scope>NUCLEOTIDE SEQUENCE [LARGE SCALE GENOMIC DNA]</scope>
    <source>
        <strain evidence="2">NAU3</strain>
        <tissue evidence="2">Gut</tissue>
    </source>
</reference>
<gene>
    <name evidence="2" type="ORF">BLNAU_14099</name>
</gene>
<evidence type="ECO:0008006" key="4">
    <source>
        <dbReference type="Google" id="ProtNLM"/>
    </source>
</evidence>
<dbReference type="Proteomes" id="UP001281761">
    <property type="component" value="Unassembled WGS sequence"/>
</dbReference>
<feature type="compositionally biased region" description="Low complexity" evidence="1">
    <location>
        <begin position="138"/>
        <end position="153"/>
    </location>
</feature>
<organism evidence="2 3">
    <name type="scientific">Blattamonas nauphoetae</name>
    <dbReference type="NCBI Taxonomy" id="2049346"/>
    <lineage>
        <taxon>Eukaryota</taxon>
        <taxon>Metamonada</taxon>
        <taxon>Preaxostyla</taxon>
        <taxon>Oxymonadida</taxon>
        <taxon>Blattamonas</taxon>
    </lineage>
</organism>